<dbReference type="PROSITE" id="PS00531">
    <property type="entry name" value="RNASE_T2_2"/>
    <property type="match status" value="1"/>
</dbReference>
<dbReference type="Proteomes" id="UP000551327">
    <property type="component" value="Unassembled WGS sequence"/>
</dbReference>
<organism evidence="3 4">
    <name type="scientific">Novosphingobium piscinae</name>
    <dbReference type="NCBI Taxonomy" id="1507448"/>
    <lineage>
        <taxon>Bacteria</taxon>
        <taxon>Pseudomonadati</taxon>
        <taxon>Pseudomonadota</taxon>
        <taxon>Alphaproteobacteria</taxon>
        <taxon>Sphingomonadales</taxon>
        <taxon>Sphingomonadaceae</taxon>
        <taxon>Novosphingobium</taxon>
    </lineage>
</organism>
<dbReference type="RefSeq" id="WP_185679866.1">
    <property type="nucleotide sequence ID" value="NZ_JACLAX010000013.1"/>
</dbReference>
<evidence type="ECO:0000256" key="1">
    <source>
        <dbReference type="ARBA" id="ARBA00007469"/>
    </source>
</evidence>
<dbReference type="InterPro" id="IPR036430">
    <property type="entry name" value="RNase_T2-like_sf"/>
</dbReference>
<dbReference type="InterPro" id="IPR018188">
    <property type="entry name" value="RNase_T2_His_AS_1"/>
</dbReference>
<dbReference type="GO" id="GO:0033897">
    <property type="term" value="F:ribonuclease T2 activity"/>
    <property type="evidence" value="ECO:0007669"/>
    <property type="project" value="InterPro"/>
</dbReference>
<dbReference type="EMBL" id="JACLAX010000013">
    <property type="protein sequence ID" value="MBC2669999.1"/>
    <property type="molecule type" value="Genomic_DNA"/>
</dbReference>
<keyword evidence="2" id="KW-0732">Signal</keyword>
<dbReference type="Gene3D" id="3.90.730.10">
    <property type="entry name" value="Ribonuclease T2-like"/>
    <property type="match status" value="1"/>
</dbReference>
<reference evidence="3 4" key="1">
    <citation type="submission" date="2020-08" db="EMBL/GenBank/DDBJ databases">
        <title>The genome sequence of type strain Novosphingobium piscinae KCTC 42194.</title>
        <authorList>
            <person name="Liu Y."/>
        </authorList>
    </citation>
    <scope>NUCLEOTIDE SEQUENCE [LARGE SCALE GENOMIC DNA]</scope>
    <source>
        <strain evidence="3 4">KCTC 42194</strain>
    </source>
</reference>
<dbReference type="GO" id="GO:0003723">
    <property type="term" value="F:RNA binding"/>
    <property type="evidence" value="ECO:0007669"/>
    <property type="project" value="InterPro"/>
</dbReference>
<comment type="caution">
    <text evidence="3">The sequence shown here is derived from an EMBL/GenBank/DDBJ whole genome shotgun (WGS) entry which is preliminary data.</text>
</comment>
<dbReference type="InterPro" id="IPR001568">
    <property type="entry name" value="RNase_T2-like"/>
</dbReference>
<dbReference type="PROSITE" id="PS00530">
    <property type="entry name" value="RNASE_T2_1"/>
    <property type="match status" value="1"/>
</dbReference>
<evidence type="ECO:0000313" key="4">
    <source>
        <dbReference type="Proteomes" id="UP000551327"/>
    </source>
</evidence>
<comment type="similarity">
    <text evidence="1">Belongs to the RNase T2 family.</text>
</comment>
<evidence type="ECO:0000256" key="2">
    <source>
        <dbReference type="SAM" id="SignalP"/>
    </source>
</evidence>
<dbReference type="PANTHER" id="PTHR11240:SF22">
    <property type="entry name" value="RIBONUCLEASE T2"/>
    <property type="match status" value="1"/>
</dbReference>
<dbReference type="InterPro" id="IPR033130">
    <property type="entry name" value="RNase_T2_His_AS_2"/>
</dbReference>
<sequence>MRARTALAAALVALASGTPALAQAYQCSLPARIAPLPPVRPDGPMRRAPIGGYTLAASWSPEFCRGDRDPASLQCSGRAGRFGFVLHGLWPEAANGPPPQWCALLPRPQPETIRSGLCITPVPRLIEHEWAKHGSCMAQSPEAYWGIARQLWARFRWPDADALSRRPGLTVGDLREAILLANPAAIPALPRAAIGVTLGRGGWLRELRICHNRAYRPEPCDRARFGPPDSAPLKIWRGL</sequence>
<protein>
    <submittedName>
        <fullName evidence="3">Ribonuclease T</fullName>
    </submittedName>
</protein>
<keyword evidence="4" id="KW-1185">Reference proteome</keyword>
<name>A0A7X1G013_9SPHN</name>
<feature type="chain" id="PRO_5031507057" evidence="2">
    <location>
        <begin position="23"/>
        <end position="239"/>
    </location>
</feature>
<proteinExistence type="inferred from homology"/>
<accession>A0A7X1G013</accession>
<dbReference type="GO" id="GO:0006401">
    <property type="term" value="P:RNA catabolic process"/>
    <property type="evidence" value="ECO:0007669"/>
    <property type="project" value="UniProtKB-ARBA"/>
</dbReference>
<dbReference type="PANTHER" id="PTHR11240">
    <property type="entry name" value="RIBONUCLEASE T2"/>
    <property type="match status" value="1"/>
</dbReference>
<feature type="signal peptide" evidence="2">
    <location>
        <begin position="1"/>
        <end position="22"/>
    </location>
</feature>
<dbReference type="SUPFAM" id="SSF55895">
    <property type="entry name" value="Ribonuclease Rh-like"/>
    <property type="match status" value="1"/>
</dbReference>
<dbReference type="AlphaFoldDB" id="A0A7X1G013"/>
<gene>
    <name evidence="3" type="ORF">H7F53_12665</name>
</gene>
<evidence type="ECO:0000313" key="3">
    <source>
        <dbReference type="EMBL" id="MBC2669999.1"/>
    </source>
</evidence>